<keyword evidence="4" id="KW-0238">DNA-binding</keyword>
<evidence type="ECO:0000256" key="5">
    <source>
        <dbReference type="ARBA" id="ARBA00023163"/>
    </source>
</evidence>
<protein>
    <recommendedName>
        <fullName evidence="1">Stage 0 sporulation protein A homolog</fullName>
    </recommendedName>
</protein>
<dbReference type="InterPro" id="IPR039420">
    <property type="entry name" value="WalR-like"/>
</dbReference>
<evidence type="ECO:0000313" key="11">
    <source>
        <dbReference type="Proteomes" id="UP000184241"/>
    </source>
</evidence>
<dbReference type="InterPro" id="IPR058245">
    <property type="entry name" value="NreC/VraR/RcsB-like_REC"/>
</dbReference>
<feature type="modified residue" description="4-aspartylphosphate" evidence="7">
    <location>
        <position position="56"/>
    </location>
</feature>
<dbReference type="Proteomes" id="UP000184241">
    <property type="component" value="Unassembled WGS sequence"/>
</dbReference>
<sequence length="218" mass="24609">MSKIKLILVDDEKLIRDGLKIILESYDDIEVIDVCSNGREALESCKKNPPNVVLMDIRMPQCDGVTGTKLIKEQFKDIKILILTTFNDVEYIQEALKYGASGYILKDSDYDLIYEGIKACIKGTIVINQEVANKMLGSGLKTNKKNLEDVKIRYNLNSKEINIIKEIANGLSNKEIGERLFLSEGTIKNNISNILSKLSLRDRTQLTIFAFKNDIADE</sequence>
<evidence type="ECO:0000256" key="7">
    <source>
        <dbReference type="PROSITE-ProRule" id="PRU00169"/>
    </source>
</evidence>
<evidence type="ECO:0000313" key="10">
    <source>
        <dbReference type="EMBL" id="SHI32666.1"/>
    </source>
</evidence>
<dbReference type="PROSITE" id="PS50043">
    <property type="entry name" value="HTH_LUXR_2"/>
    <property type="match status" value="1"/>
</dbReference>
<accession>A0A1M6A8A7</accession>
<dbReference type="CDD" id="cd17535">
    <property type="entry name" value="REC_NarL-like"/>
    <property type="match status" value="1"/>
</dbReference>
<dbReference type="PANTHER" id="PTHR43214">
    <property type="entry name" value="TWO-COMPONENT RESPONSE REGULATOR"/>
    <property type="match status" value="1"/>
</dbReference>
<dbReference type="Pfam" id="PF00196">
    <property type="entry name" value="GerE"/>
    <property type="match status" value="1"/>
</dbReference>
<dbReference type="GO" id="GO:0000160">
    <property type="term" value="P:phosphorelay signal transduction system"/>
    <property type="evidence" value="ECO:0007669"/>
    <property type="project" value="InterPro"/>
</dbReference>
<keyword evidence="2 7" id="KW-0597">Phosphoprotein</keyword>
<dbReference type="InterPro" id="IPR000792">
    <property type="entry name" value="Tscrpt_reg_LuxR_C"/>
</dbReference>
<dbReference type="InterPro" id="IPR001789">
    <property type="entry name" value="Sig_transdc_resp-reg_receiver"/>
</dbReference>
<dbReference type="GO" id="GO:0003677">
    <property type="term" value="F:DNA binding"/>
    <property type="evidence" value="ECO:0007669"/>
    <property type="project" value="UniProtKB-KW"/>
</dbReference>
<dbReference type="SUPFAM" id="SSF46894">
    <property type="entry name" value="C-terminal effector domain of the bipartite response regulators"/>
    <property type="match status" value="1"/>
</dbReference>
<dbReference type="PRINTS" id="PR00038">
    <property type="entry name" value="HTHLUXR"/>
</dbReference>
<dbReference type="CDD" id="cd06170">
    <property type="entry name" value="LuxR_C_like"/>
    <property type="match status" value="1"/>
</dbReference>
<dbReference type="SMART" id="SM00448">
    <property type="entry name" value="REC"/>
    <property type="match status" value="1"/>
</dbReference>
<proteinExistence type="predicted"/>
<evidence type="ECO:0000256" key="6">
    <source>
        <dbReference type="ARBA" id="ARBA00024867"/>
    </source>
</evidence>
<dbReference type="PROSITE" id="PS00622">
    <property type="entry name" value="HTH_LUXR_1"/>
    <property type="match status" value="1"/>
</dbReference>
<evidence type="ECO:0000256" key="2">
    <source>
        <dbReference type="ARBA" id="ARBA00022553"/>
    </source>
</evidence>
<keyword evidence="3" id="KW-0805">Transcription regulation</keyword>
<feature type="domain" description="Response regulatory" evidence="9">
    <location>
        <begin position="5"/>
        <end position="121"/>
    </location>
</feature>
<dbReference type="AlphaFoldDB" id="A0A1M6A8A7"/>
<dbReference type="EMBL" id="FQXU01000012">
    <property type="protein sequence ID" value="SHI32666.1"/>
    <property type="molecule type" value="Genomic_DNA"/>
</dbReference>
<name>A0A1M6A8A7_9CLOT</name>
<dbReference type="PROSITE" id="PS50110">
    <property type="entry name" value="RESPONSE_REGULATORY"/>
    <property type="match status" value="1"/>
</dbReference>
<feature type="domain" description="HTH luxR-type" evidence="8">
    <location>
        <begin position="152"/>
        <end position="214"/>
    </location>
</feature>
<evidence type="ECO:0000256" key="4">
    <source>
        <dbReference type="ARBA" id="ARBA00023125"/>
    </source>
</evidence>
<dbReference type="RefSeq" id="WP_073021828.1">
    <property type="nucleotide sequence ID" value="NZ_FQXU01000012.1"/>
</dbReference>
<organism evidence="10 11">
    <name type="scientific">Clostridium intestinale DSM 6191</name>
    <dbReference type="NCBI Taxonomy" id="1121320"/>
    <lineage>
        <taxon>Bacteria</taxon>
        <taxon>Bacillati</taxon>
        <taxon>Bacillota</taxon>
        <taxon>Clostridia</taxon>
        <taxon>Eubacteriales</taxon>
        <taxon>Clostridiaceae</taxon>
        <taxon>Clostridium</taxon>
    </lineage>
</organism>
<dbReference type="InterPro" id="IPR011006">
    <property type="entry name" value="CheY-like_superfamily"/>
</dbReference>
<keyword evidence="5" id="KW-0804">Transcription</keyword>
<comment type="function">
    <text evidence="6">May play the central regulatory role in sporulation. It may be an element of the effector pathway responsible for the activation of sporulation genes in response to nutritional stress. Spo0A may act in concert with spo0H (a sigma factor) to control the expression of some genes that are critical to the sporulation process.</text>
</comment>
<dbReference type="Gene3D" id="3.40.50.2300">
    <property type="match status" value="1"/>
</dbReference>
<dbReference type="SMART" id="SM00421">
    <property type="entry name" value="HTH_LUXR"/>
    <property type="match status" value="1"/>
</dbReference>
<evidence type="ECO:0000256" key="1">
    <source>
        <dbReference type="ARBA" id="ARBA00018672"/>
    </source>
</evidence>
<gene>
    <name evidence="10" type="ORF">SAMN02745941_03647</name>
</gene>
<reference evidence="10 11" key="1">
    <citation type="submission" date="2016-11" db="EMBL/GenBank/DDBJ databases">
        <authorList>
            <person name="Jaros S."/>
            <person name="Januszkiewicz K."/>
            <person name="Wedrychowicz H."/>
        </authorList>
    </citation>
    <scope>NUCLEOTIDE SEQUENCE [LARGE SCALE GENOMIC DNA]</scope>
    <source>
        <strain evidence="10 11">DSM 6191</strain>
    </source>
</reference>
<dbReference type="PANTHER" id="PTHR43214:SF40">
    <property type="entry name" value="TRANSCRIPTIONAL REGULATORY PROTEIN LNRK"/>
    <property type="match status" value="1"/>
</dbReference>
<dbReference type="GO" id="GO:0006355">
    <property type="term" value="P:regulation of DNA-templated transcription"/>
    <property type="evidence" value="ECO:0007669"/>
    <property type="project" value="InterPro"/>
</dbReference>
<dbReference type="SUPFAM" id="SSF52172">
    <property type="entry name" value="CheY-like"/>
    <property type="match status" value="1"/>
</dbReference>
<dbReference type="Pfam" id="PF00072">
    <property type="entry name" value="Response_reg"/>
    <property type="match status" value="1"/>
</dbReference>
<evidence type="ECO:0000256" key="3">
    <source>
        <dbReference type="ARBA" id="ARBA00023015"/>
    </source>
</evidence>
<evidence type="ECO:0000259" key="8">
    <source>
        <dbReference type="PROSITE" id="PS50043"/>
    </source>
</evidence>
<evidence type="ECO:0000259" key="9">
    <source>
        <dbReference type="PROSITE" id="PS50110"/>
    </source>
</evidence>
<dbReference type="InterPro" id="IPR016032">
    <property type="entry name" value="Sig_transdc_resp-reg_C-effctor"/>
</dbReference>